<dbReference type="AlphaFoldDB" id="A0A2P4Z8N4"/>
<keyword evidence="6 8" id="KW-0472">Membrane</keyword>
<comment type="similarity">
    <text evidence="2 7">Belongs to the major facilitator superfamily. Sugar transporter (TC 2.A.1.1) family.</text>
</comment>
<dbReference type="Proteomes" id="UP000054821">
    <property type="component" value="Unassembled WGS sequence"/>
</dbReference>
<evidence type="ECO:0000259" key="9">
    <source>
        <dbReference type="PROSITE" id="PS50850"/>
    </source>
</evidence>
<accession>A0A2P4Z8N4</accession>
<feature type="transmembrane region" description="Helical" evidence="8">
    <location>
        <begin position="419"/>
        <end position="438"/>
    </location>
</feature>
<dbReference type="Gene3D" id="1.20.1250.20">
    <property type="entry name" value="MFS general substrate transporter like domains"/>
    <property type="match status" value="1"/>
</dbReference>
<dbReference type="InterPro" id="IPR050360">
    <property type="entry name" value="MFS_Sugar_Transporters"/>
</dbReference>
<feature type="transmembrane region" description="Helical" evidence="8">
    <location>
        <begin position="30"/>
        <end position="54"/>
    </location>
</feature>
<feature type="transmembrane region" description="Helical" evidence="8">
    <location>
        <begin position="349"/>
        <end position="370"/>
    </location>
</feature>
<dbReference type="RefSeq" id="XP_018657079.2">
    <property type="nucleotide sequence ID" value="XM_018809677.2"/>
</dbReference>
<name>A0A2P4Z8N4_9HYPO</name>
<dbReference type="InterPro" id="IPR020846">
    <property type="entry name" value="MFS_dom"/>
</dbReference>
<dbReference type="STRING" id="398673.A0A2P4Z8N4"/>
<proteinExistence type="inferred from homology"/>
<protein>
    <recommendedName>
        <fullName evidence="9">Major facilitator superfamily (MFS) profile domain-containing protein</fullName>
    </recommendedName>
</protein>
<evidence type="ECO:0000313" key="10">
    <source>
        <dbReference type="EMBL" id="PON20657.1"/>
    </source>
</evidence>
<dbReference type="FunFam" id="1.20.1250.20:FF:000090">
    <property type="entry name" value="MFS sugar transporter, putative"/>
    <property type="match status" value="1"/>
</dbReference>
<dbReference type="PANTHER" id="PTHR48022">
    <property type="entry name" value="PLASTIDIC GLUCOSE TRANSPORTER 4"/>
    <property type="match status" value="1"/>
</dbReference>
<organism evidence="10 11">
    <name type="scientific">Trichoderma gamsii</name>
    <dbReference type="NCBI Taxonomy" id="398673"/>
    <lineage>
        <taxon>Eukaryota</taxon>
        <taxon>Fungi</taxon>
        <taxon>Dikarya</taxon>
        <taxon>Ascomycota</taxon>
        <taxon>Pezizomycotina</taxon>
        <taxon>Sordariomycetes</taxon>
        <taxon>Hypocreomycetidae</taxon>
        <taxon>Hypocreales</taxon>
        <taxon>Hypocreaceae</taxon>
        <taxon>Trichoderma</taxon>
    </lineage>
</organism>
<sequence>MRSTGFVLSWRFGSQTNIMAFTYSLGNFRAIYLVSLCCIGSFLFAYDTGIVGGVLTLSAFQNDFRYSRAEATSINSNCVSILQAGAFFGCFLIWPFTARYGRRMSIVLASFIFSLGGILQVVNTHSIGAFYTGRVISGLGVGAATVLVPMYSAEMAPKNMRGQLGSCFQLFFALGVCVSYWVNYAVQTRVPSSTLQWQIPIGLQLVPGGLIGLGMLLVKESVRWLAKQGRNEEALANLIWIRGGDSPEVQAEFAEIRSSLDEESRLTEGVSWKELLLPVNRFRVFVIITMQLGVQLTGNTSLAYYAPQIFAAVGAGNSSLFVTGFFGVVKVVSVSVFCIFVVGRIGRKTAFMGGAAAMGILMLIIAIIVAKAPPTGQITGSSIAAIIMVYCEAASYNLSWGPVSWLYLGEIFPTRTREFGIAIGAAAQWLFNFMLSQITPHAINNLGWKAFLMFSIFNFSLVVYSFFILRETSGKSLEEMEEVFGSKQNAIDVEASRAKAEELEAHKMDVNQTVRHVER</sequence>
<feature type="domain" description="Major facilitator superfamily (MFS) profile" evidence="9">
    <location>
        <begin position="33"/>
        <end position="473"/>
    </location>
</feature>
<dbReference type="GO" id="GO:0016020">
    <property type="term" value="C:membrane"/>
    <property type="evidence" value="ECO:0007669"/>
    <property type="project" value="UniProtKB-SubCell"/>
</dbReference>
<evidence type="ECO:0000256" key="1">
    <source>
        <dbReference type="ARBA" id="ARBA00004141"/>
    </source>
</evidence>
<feature type="transmembrane region" description="Helical" evidence="8">
    <location>
        <begin position="129"/>
        <end position="152"/>
    </location>
</feature>
<dbReference type="PANTHER" id="PTHR48022:SF4">
    <property type="entry name" value="MAJOR FACILITATOR SUPERFAMILY (MFS) PROFILE DOMAIN-CONTAINING PROTEIN-RELATED"/>
    <property type="match status" value="1"/>
</dbReference>
<dbReference type="GO" id="GO:0005351">
    <property type="term" value="F:carbohydrate:proton symporter activity"/>
    <property type="evidence" value="ECO:0007669"/>
    <property type="project" value="TreeGrafter"/>
</dbReference>
<evidence type="ECO:0000256" key="2">
    <source>
        <dbReference type="ARBA" id="ARBA00010992"/>
    </source>
</evidence>
<dbReference type="InterPro" id="IPR005828">
    <property type="entry name" value="MFS_sugar_transport-like"/>
</dbReference>
<comment type="subcellular location">
    <subcellularLocation>
        <location evidence="1">Membrane</location>
        <topology evidence="1">Multi-pass membrane protein</topology>
    </subcellularLocation>
</comment>
<dbReference type="InterPro" id="IPR003663">
    <property type="entry name" value="Sugar/inositol_transpt"/>
</dbReference>
<dbReference type="EMBL" id="JPDN02000063">
    <property type="protein sequence ID" value="PON20657.1"/>
    <property type="molecule type" value="Genomic_DNA"/>
</dbReference>
<feature type="transmembrane region" description="Helical" evidence="8">
    <location>
        <begin position="318"/>
        <end position="342"/>
    </location>
</feature>
<evidence type="ECO:0000256" key="4">
    <source>
        <dbReference type="ARBA" id="ARBA00022692"/>
    </source>
</evidence>
<dbReference type="GeneID" id="29989760"/>
<keyword evidence="5 8" id="KW-1133">Transmembrane helix</keyword>
<feature type="transmembrane region" description="Helical" evidence="8">
    <location>
        <begin position="282"/>
        <end position="306"/>
    </location>
</feature>
<evidence type="ECO:0000256" key="5">
    <source>
        <dbReference type="ARBA" id="ARBA00022989"/>
    </source>
</evidence>
<feature type="transmembrane region" description="Helical" evidence="8">
    <location>
        <begin position="74"/>
        <end position="94"/>
    </location>
</feature>
<feature type="transmembrane region" description="Helical" evidence="8">
    <location>
        <begin position="197"/>
        <end position="218"/>
    </location>
</feature>
<dbReference type="NCBIfam" id="TIGR00879">
    <property type="entry name" value="SP"/>
    <property type="match status" value="1"/>
</dbReference>
<gene>
    <name evidence="10" type="ORF">TGAM01_v210442</name>
</gene>
<keyword evidence="3 7" id="KW-0813">Transport</keyword>
<feature type="transmembrane region" description="Helical" evidence="8">
    <location>
        <begin position="106"/>
        <end position="123"/>
    </location>
</feature>
<evidence type="ECO:0000256" key="3">
    <source>
        <dbReference type="ARBA" id="ARBA00022448"/>
    </source>
</evidence>
<dbReference type="SUPFAM" id="SSF103473">
    <property type="entry name" value="MFS general substrate transporter"/>
    <property type="match status" value="1"/>
</dbReference>
<keyword evidence="11" id="KW-1185">Reference proteome</keyword>
<feature type="transmembrane region" description="Helical" evidence="8">
    <location>
        <begin position="164"/>
        <end position="182"/>
    </location>
</feature>
<dbReference type="InterPro" id="IPR036259">
    <property type="entry name" value="MFS_trans_sf"/>
</dbReference>
<dbReference type="InterPro" id="IPR005829">
    <property type="entry name" value="Sugar_transporter_CS"/>
</dbReference>
<evidence type="ECO:0000256" key="8">
    <source>
        <dbReference type="SAM" id="Phobius"/>
    </source>
</evidence>
<reference evidence="10 11" key="1">
    <citation type="journal article" date="2016" name="Genome Announc.">
        <title>Draft Whole-Genome Sequence of Trichoderma gamsii T6085, a Promising Biocontrol Agent of Fusarium Head Blight on Wheat.</title>
        <authorList>
            <person name="Baroncelli R."/>
            <person name="Zapparata A."/>
            <person name="Piaggeschi G."/>
            <person name="Sarrocco S."/>
            <person name="Vannacci G."/>
        </authorList>
    </citation>
    <scope>NUCLEOTIDE SEQUENCE [LARGE SCALE GENOMIC DNA]</scope>
    <source>
        <strain evidence="10 11">T6085</strain>
    </source>
</reference>
<keyword evidence="4 8" id="KW-0812">Transmembrane</keyword>
<dbReference type="PRINTS" id="PR00171">
    <property type="entry name" value="SUGRTRNSPORT"/>
</dbReference>
<dbReference type="PROSITE" id="PS00217">
    <property type="entry name" value="SUGAR_TRANSPORT_2"/>
    <property type="match status" value="1"/>
</dbReference>
<dbReference type="Pfam" id="PF00083">
    <property type="entry name" value="Sugar_tr"/>
    <property type="match status" value="1"/>
</dbReference>
<feature type="transmembrane region" description="Helical" evidence="8">
    <location>
        <begin position="450"/>
        <end position="469"/>
    </location>
</feature>
<comment type="caution">
    <text evidence="10">The sequence shown here is derived from an EMBL/GenBank/DDBJ whole genome shotgun (WGS) entry which is preliminary data.</text>
</comment>
<evidence type="ECO:0000313" key="11">
    <source>
        <dbReference type="Proteomes" id="UP000054821"/>
    </source>
</evidence>
<dbReference type="PROSITE" id="PS50850">
    <property type="entry name" value="MFS"/>
    <property type="match status" value="1"/>
</dbReference>
<evidence type="ECO:0000256" key="6">
    <source>
        <dbReference type="ARBA" id="ARBA00023136"/>
    </source>
</evidence>
<feature type="transmembrane region" description="Helical" evidence="8">
    <location>
        <begin position="382"/>
        <end position="407"/>
    </location>
</feature>
<evidence type="ECO:0000256" key="7">
    <source>
        <dbReference type="RuleBase" id="RU003346"/>
    </source>
</evidence>